<gene>
    <name evidence="3" type="ORF">J2S59_000402</name>
</gene>
<keyword evidence="4" id="KW-1185">Reference proteome</keyword>
<reference evidence="3 4" key="1">
    <citation type="submission" date="2023-07" db="EMBL/GenBank/DDBJ databases">
        <title>Sequencing the genomes of 1000 actinobacteria strains.</title>
        <authorList>
            <person name="Klenk H.-P."/>
        </authorList>
    </citation>
    <scope>NUCLEOTIDE SEQUENCE [LARGE SCALE GENOMIC DNA]</scope>
    <source>
        <strain evidence="3 4">GD13</strain>
    </source>
</reference>
<sequence>MLTHPRLRGMLIVGAAALLAVGSVGSASADLVCEWVDVGEDELRYVCTEPGSPGTPGGPRPGGTAPPPCDLTQSPYNEFCEGTSACWGNNPAAVQEPRELEGVPQPSEDAHVAYKSCRREDGSTYDEWYWATEPNPGPTPAEAAAQAFGQLATPAFQASFNPETRTLVNLDTWWWAEGATTGEIVGTGALGVRAVGTPDRIEVDPGDGTGTFTCDFVTTQSDACSHVYRRASRPTYDAQMRLVYTVRFERNGNPMDLPGLPTQLESPWVGTVVDVDEVQSIVRP</sequence>
<keyword evidence="2" id="KW-0732">Signal</keyword>
<feature type="compositionally biased region" description="Pro residues" evidence="1">
    <location>
        <begin position="56"/>
        <end position="67"/>
    </location>
</feature>
<feature type="signal peptide" evidence="2">
    <location>
        <begin position="1"/>
        <end position="29"/>
    </location>
</feature>
<dbReference type="Proteomes" id="UP001240447">
    <property type="component" value="Unassembled WGS sequence"/>
</dbReference>
<name>A0ABT9NJL0_9ACTN</name>
<accession>A0ABT9NJL0</accession>
<comment type="caution">
    <text evidence="3">The sequence shown here is derived from an EMBL/GenBank/DDBJ whole genome shotgun (WGS) entry which is preliminary data.</text>
</comment>
<evidence type="ECO:0000256" key="2">
    <source>
        <dbReference type="SAM" id="SignalP"/>
    </source>
</evidence>
<dbReference type="EMBL" id="JAUSQM010000001">
    <property type="protein sequence ID" value="MDP9820593.1"/>
    <property type="molecule type" value="Genomic_DNA"/>
</dbReference>
<evidence type="ECO:0000256" key="1">
    <source>
        <dbReference type="SAM" id="MobiDB-lite"/>
    </source>
</evidence>
<evidence type="ECO:0000313" key="4">
    <source>
        <dbReference type="Proteomes" id="UP001240447"/>
    </source>
</evidence>
<dbReference type="RefSeq" id="WP_181642624.1">
    <property type="nucleotide sequence ID" value="NZ_CCXJ01000776.2"/>
</dbReference>
<evidence type="ECO:0000313" key="3">
    <source>
        <dbReference type="EMBL" id="MDP9820593.1"/>
    </source>
</evidence>
<feature type="region of interest" description="Disordered" evidence="1">
    <location>
        <begin position="48"/>
        <end position="67"/>
    </location>
</feature>
<protein>
    <submittedName>
        <fullName evidence="3">Uncharacterized protein</fullName>
    </submittedName>
</protein>
<proteinExistence type="predicted"/>
<organism evidence="3 4">
    <name type="scientific">Nocardioides massiliensis</name>
    <dbReference type="NCBI Taxonomy" id="1325935"/>
    <lineage>
        <taxon>Bacteria</taxon>
        <taxon>Bacillati</taxon>
        <taxon>Actinomycetota</taxon>
        <taxon>Actinomycetes</taxon>
        <taxon>Propionibacteriales</taxon>
        <taxon>Nocardioidaceae</taxon>
        <taxon>Nocardioides</taxon>
    </lineage>
</organism>
<feature type="chain" id="PRO_5045566212" evidence="2">
    <location>
        <begin position="30"/>
        <end position="284"/>
    </location>
</feature>